<evidence type="ECO:0000259" key="2">
    <source>
        <dbReference type="Pfam" id="PF04773"/>
    </source>
</evidence>
<keyword evidence="5" id="KW-1185">Reference proteome</keyword>
<dbReference type="Proteomes" id="UP000264217">
    <property type="component" value="Unassembled WGS sequence"/>
</dbReference>
<proteinExistence type="predicted"/>
<dbReference type="OrthoDB" id="1099963at2"/>
<dbReference type="InterPro" id="IPR012373">
    <property type="entry name" value="Ferrdict_sens_TM"/>
</dbReference>
<dbReference type="InterPro" id="IPR032508">
    <property type="entry name" value="FecR_C"/>
</dbReference>
<dbReference type="Gene3D" id="2.60.120.1440">
    <property type="match status" value="1"/>
</dbReference>
<dbReference type="GO" id="GO:0016989">
    <property type="term" value="F:sigma factor antagonist activity"/>
    <property type="evidence" value="ECO:0007669"/>
    <property type="project" value="TreeGrafter"/>
</dbReference>
<feature type="domain" description="Protein FecR C-terminal" evidence="3">
    <location>
        <begin position="314"/>
        <end position="383"/>
    </location>
</feature>
<dbReference type="Gene3D" id="3.55.50.30">
    <property type="match status" value="1"/>
</dbReference>
<accession>A0A372NPQ6</accession>
<feature type="transmembrane region" description="Helical" evidence="1">
    <location>
        <begin position="81"/>
        <end position="99"/>
    </location>
</feature>
<dbReference type="EMBL" id="QWDC01000003">
    <property type="protein sequence ID" value="RFZ90926.1"/>
    <property type="molecule type" value="Genomic_DNA"/>
</dbReference>
<keyword evidence="1" id="KW-0472">Membrane</keyword>
<dbReference type="Pfam" id="PF04773">
    <property type="entry name" value="FecR"/>
    <property type="match status" value="1"/>
</dbReference>
<protein>
    <submittedName>
        <fullName evidence="4">DUF4974 domain-containing protein</fullName>
    </submittedName>
</protein>
<feature type="domain" description="FecR protein" evidence="2">
    <location>
        <begin position="177"/>
        <end position="272"/>
    </location>
</feature>
<evidence type="ECO:0000313" key="4">
    <source>
        <dbReference type="EMBL" id="RFZ90926.1"/>
    </source>
</evidence>
<dbReference type="InterPro" id="IPR006860">
    <property type="entry name" value="FecR"/>
</dbReference>
<organism evidence="4 5">
    <name type="scientific">Mucilaginibacter conchicola</name>
    <dbReference type="NCBI Taxonomy" id="2303333"/>
    <lineage>
        <taxon>Bacteria</taxon>
        <taxon>Pseudomonadati</taxon>
        <taxon>Bacteroidota</taxon>
        <taxon>Sphingobacteriia</taxon>
        <taxon>Sphingobacteriales</taxon>
        <taxon>Sphingobacteriaceae</taxon>
        <taxon>Mucilaginibacter</taxon>
    </lineage>
</organism>
<sequence>MPDNKQVNRLRFLADKWLSGRMSATEKAEFDQWYNTFDDTTWVEQRDESVEELRERLYQNIISRQSVPVTDGKQIPLWAKLSAAAAILIFIAVTGWLYFGKQPVTQITYQPKPYKEILPGGNYAVLKLSNGKQIDLDAATKGPLSYDKAEAVSKTTDGAIAYQKGRVTDGGAMAYNEIATKRGGIYTVTLADGTKVMLNSSSSLRYPVAFKGNQRRVQLTGEGYFEVAKDKNKPFIVETAQQSVTVLGTHFNVNSYADEPSVKTTLLEGKVKVAGLNSSNTEILQPGQQAVLMKTKFSVKQADIDEATAWTNNDFIFRNETLESVMRKISRWYDVDITYQQDAQRALRIDAEIVKSKKLSAILSILEESGKVHFKINDRSIVVM</sequence>
<evidence type="ECO:0000256" key="1">
    <source>
        <dbReference type="SAM" id="Phobius"/>
    </source>
</evidence>
<dbReference type="PIRSF" id="PIRSF018266">
    <property type="entry name" value="FecR"/>
    <property type="match status" value="1"/>
</dbReference>
<keyword evidence="1" id="KW-1133">Transmembrane helix</keyword>
<keyword evidence="1" id="KW-0812">Transmembrane</keyword>
<name>A0A372NPQ6_9SPHI</name>
<reference evidence="4 5" key="1">
    <citation type="submission" date="2018-08" db="EMBL/GenBank/DDBJ databases">
        <title>Mucilaginibacter sp. MYSH2.</title>
        <authorList>
            <person name="Seo T."/>
        </authorList>
    </citation>
    <scope>NUCLEOTIDE SEQUENCE [LARGE SCALE GENOMIC DNA]</scope>
    <source>
        <strain evidence="4 5">MYSH2</strain>
    </source>
</reference>
<comment type="caution">
    <text evidence="4">The sequence shown here is derived from an EMBL/GenBank/DDBJ whole genome shotgun (WGS) entry which is preliminary data.</text>
</comment>
<dbReference type="AlphaFoldDB" id="A0A372NPQ6"/>
<evidence type="ECO:0000259" key="3">
    <source>
        <dbReference type="Pfam" id="PF16344"/>
    </source>
</evidence>
<gene>
    <name evidence="4" type="ORF">D0C36_18445</name>
</gene>
<dbReference type="FunFam" id="2.60.120.1440:FF:000001">
    <property type="entry name" value="Putative anti-sigma factor"/>
    <property type="match status" value="1"/>
</dbReference>
<dbReference type="PANTHER" id="PTHR30273">
    <property type="entry name" value="PERIPLASMIC SIGNAL SENSOR AND SIGMA FACTOR ACTIVATOR FECR-RELATED"/>
    <property type="match status" value="1"/>
</dbReference>
<dbReference type="RefSeq" id="WP_117393128.1">
    <property type="nucleotide sequence ID" value="NZ_QWDC01000003.1"/>
</dbReference>
<dbReference type="Pfam" id="PF16344">
    <property type="entry name" value="FecR_C"/>
    <property type="match status" value="1"/>
</dbReference>
<evidence type="ECO:0000313" key="5">
    <source>
        <dbReference type="Proteomes" id="UP000264217"/>
    </source>
</evidence>
<dbReference type="PANTHER" id="PTHR30273:SF2">
    <property type="entry name" value="PROTEIN FECR"/>
    <property type="match status" value="1"/>
</dbReference>